<evidence type="ECO:0000313" key="1">
    <source>
        <dbReference type="EMBL" id="EXZ28842.1"/>
    </source>
</evidence>
<dbReference type="EMBL" id="JGDJ01000187">
    <property type="protein sequence ID" value="EXZ28842.1"/>
    <property type="molecule type" value="Genomic_DNA"/>
</dbReference>
<name>A0A015YA68_BACFG</name>
<dbReference type="Proteomes" id="UP000022082">
    <property type="component" value="Unassembled WGS sequence"/>
</dbReference>
<comment type="caution">
    <text evidence="1">The sequence shown here is derived from an EMBL/GenBank/DDBJ whole genome shotgun (WGS) entry which is preliminary data.</text>
</comment>
<accession>A0A015YA68</accession>
<organism evidence="1 2">
    <name type="scientific">Bacteroides fragilis str. S36L11</name>
    <dbReference type="NCBI Taxonomy" id="1339327"/>
    <lineage>
        <taxon>Bacteria</taxon>
        <taxon>Pseudomonadati</taxon>
        <taxon>Bacteroidota</taxon>
        <taxon>Bacteroidia</taxon>
        <taxon>Bacteroidales</taxon>
        <taxon>Bacteroidaceae</taxon>
        <taxon>Bacteroides</taxon>
    </lineage>
</organism>
<protein>
    <submittedName>
        <fullName evidence="1">Uncharacterized protein</fullName>
    </submittedName>
</protein>
<evidence type="ECO:0000313" key="2">
    <source>
        <dbReference type="Proteomes" id="UP000022082"/>
    </source>
</evidence>
<gene>
    <name evidence="1" type="ORF">M136_1951</name>
</gene>
<proteinExistence type="predicted"/>
<dbReference type="AlphaFoldDB" id="A0A015YA68"/>
<dbReference type="PATRIC" id="fig|1339327.3.peg.2585"/>
<sequence>MWFRSRLYKSNKKDCGIGVLKMISASCTNHLKLYKTVQTDSRMGQLQIQTQEMKE</sequence>
<reference evidence="1 2" key="1">
    <citation type="submission" date="2014-02" db="EMBL/GenBank/DDBJ databases">
        <authorList>
            <person name="Sears C."/>
            <person name="Carroll K."/>
            <person name="Sack B.R."/>
            <person name="Qadri F."/>
            <person name="Myers L.L."/>
            <person name="Chung G.-T."/>
            <person name="Escheverria P."/>
            <person name="Fraser C.M."/>
            <person name="Sadzewicz L."/>
            <person name="Shefchek K.A."/>
            <person name="Tallon L."/>
            <person name="Das S.P."/>
            <person name="Daugherty S."/>
            <person name="Mongodin E.F."/>
        </authorList>
    </citation>
    <scope>NUCLEOTIDE SEQUENCE [LARGE SCALE GENOMIC DNA]</scope>
    <source>
        <strain evidence="1 2">S36L11</strain>
    </source>
</reference>